<sequence>MNVGVQTEKKIRPVPSETQYNYAIPNQGGRPTSPVQRLLERSHTQPYMSLQGSLPGSDMDPITRQYYHRLWKSQEQANNLNLNRYGRAGGVWRHVRACIANTGSQLAFIDGTVKEEDNVYFPPWNKGTAPQATYTAYRPTIPSYGGGVPQTRKVLAPRSATYMNKFNSHAKGGFNRNVRAATDHPSEKQGPGPVVLALRGTTTRLRARIVGNGY</sequence>
<evidence type="ECO:0000313" key="3">
    <source>
        <dbReference type="Proteomes" id="UP001164746"/>
    </source>
</evidence>
<keyword evidence="3" id="KW-1185">Reference proteome</keyword>
<dbReference type="EMBL" id="CP111022">
    <property type="protein sequence ID" value="WAR18494.1"/>
    <property type="molecule type" value="Genomic_DNA"/>
</dbReference>
<protein>
    <submittedName>
        <fullName evidence="2">Uncharacterized protein</fullName>
    </submittedName>
</protein>
<dbReference type="Proteomes" id="UP001164746">
    <property type="component" value="Chromosome 11"/>
</dbReference>
<proteinExistence type="predicted"/>
<reference evidence="2" key="1">
    <citation type="submission" date="2022-11" db="EMBL/GenBank/DDBJ databases">
        <title>Centuries of genome instability and evolution in soft-shell clam transmissible cancer (bioRxiv).</title>
        <authorList>
            <person name="Hart S.F.M."/>
            <person name="Yonemitsu M.A."/>
            <person name="Giersch R.M."/>
            <person name="Beal B.F."/>
            <person name="Arriagada G."/>
            <person name="Davis B.W."/>
            <person name="Ostrander E.A."/>
            <person name="Goff S.P."/>
            <person name="Metzger M.J."/>
        </authorList>
    </citation>
    <scope>NUCLEOTIDE SEQUENCE</scope>
    <source>
        <strain evidence="2">MELC-2E11</strain>
        <tissue evidence="2">Siphon/mantle</tissue>
    </source>
</reference>
<feature type="region of interest" description="Disordered" evidence="1">
    <location>
        <begin position="1"/>
        <end position="33"/>
    </location>
</feature>
<accession>A0ABY7FAV3</accession>
<name>A0ABY7FAV3_MYAAR</name>
<evidence type="ECO:0000256" key="1">
    <source>
        <dbReference type="SAM" id="MobiDB-lite"/>
    </source>
</evidence>
<evidence type="ECO:0000313" key="2">
    <source>
        <dbReference type="EMBL" id="WAR18494.1"/>
    </source>
</evidence>
<organism evidence="2 3">
    <name type="scientific">Mya arenaria</name>
    <name type="common">Soft-shell clam</name>
    <dbReference type="NCBI Taxonomy" id="6604"/>
    <lineage>
        <taxon>Eukaryota</taxon>
        <taxon>Metazoa</taxon>
        <taxon>Spiralia</taxon>
        <taxon>Lophotrochozoa</taxon>
        <taxon>Mollusca</taxon>
        <taxon>Bivalvia</taxon>
        <taxon>Autobranchia</taxon>
        <taxon>Heteroconchia</taxon>
        <taxon>Euheterodonta</taxon>
        <taxon>Imparidentia</taxon>
        <taxon>Neoheterodontei</taxon>
        <taxon>Myida</taxon>
        <taxon>Myoidea</taxon>
        <taxon>Myidae</taxon>
        <taxon>Mya</taxon>
    </lineage>
</organism>
<gene>
    <name evidence="2" type="ORF">MAR_000332</name>
</gene>